<organism evidence="1 2">
    <name type="scientific">Pedobacter polaris</name>
    <dbReference type="NCBI Taxonomy" id="2571273"/>
    <lineage>
        <taxon>Bacteria</taxon>
        <taxon>Pseudomonadati</taxon>
        <taxon>Bacteroidota</taxon>
        <taxon>Sphingobacteriia</taxon>
        <taxon>Sphingobacteriales</taxon>
        <taxon>Sphingobacteriaceae</taxon>
        <taxon>Pedobacter</taxon>
    </lineage>
</organism>
<comment type="caution">
    <text evidence="1">The sequence shown here is derived from an EMBL/GenBank/DDBJ whole genome shotgun (WGS) entry which is preliminary data.</text>
</comment>
<sequence length="167" mass="19415">MDLSIFATPPSYLNDSLFKPVTQEIPYVQSNEYFQREDVVYLPIKFDMLSIAINGIQKFKNISSEKWAESGYKFPLEETFSNATLFLSCLPDRYLFNLDTENIEPTSYGTFVLDFFDNSDRISIEIGKDKIGYYTEFANKENFMSEGLNFNGNDVPKEIFEVFEKML</sequence>
<evidence type="ECO:0000313" key="1">
    <source>
        <dbReference type="EMBL" id="TKC13152.1"/>
    </source>
</evidence>
<reference evidence="1 2" key="1">
    <citation type="submission" date="2019-04" db="EMBL/GenBank/DDBJ databases">
        <title>Pedobacter sp. RP-3-22 sp. nov., isolated from Arctic soil.</title>
        <authorList>
            <person name="Dahal R.H."/>
            <person name="Kim D.-U."/>
        </authorList>
    </citation>
    <scope>NUCLEOTIDE SEQUENCE [LARGE SCALE GENOMIC DNA]</scope>
    <source>
        <strain evidence="1 2">RP-3-22</strain>
    </source>
</reference>
<keyword evidence="2" id="KW-1185">Reference proteome</keyword>
<name>A0A4V5P1U8_9SPHI</name>
<dbReference type="RefSeq" id="WP_136839273.1">
    <property type="nucleotide sequence ID" value="NZ_SWBR01000001.1"/>
</dbReference>
<dbReference type="Proteomes" id="UP000309488">
    <property type="component" value="Unassembled WGS sequence"/>
</dbReference>
<dbReference type="AlphaFoldDB" id="A0A4V5P1U8"/>
<accession>A0A4V5P1U8</accession>
<proteinExistence type="predicted"/>
<protein>
    <submittedName>
        <fullName evidence="1">Uncharacterized protein</fullName>
    </submittedName>
</protein>
<evidence type="ECO:0000313" key="2">
    <source>
        <dbReference type="Proteomes" id="UP000309488"/>
    </source>
</evidence>
<dbReference type="OrthoDB" id="1495852at2"/>
<dbReference type="EMBL" id="SWBR01000001">
    <property type="protein sequence ID" value="TKC13152.1"/>
    <property type="molecule type" value="Genomic_DNA"/>
</dbReference>
<gene>
    <name evidence="1" type="ORF">FA048_05935</name>
</gene>